<dbReference type="InterPro" id="IPR007373">
    <property type="entry name" value="Thiamin_PyroPKinase_B1-bd"/>
</dbReference>
<dbReference type="Proteomes" id="UP000295351">
    <property type="component" value="Unassembled WGS sequence"/>
</dbReference>
<dbReference type="SMART" id="SM00983">
    <property type="entry name" value="TPK_B1_binding"/>
    <property type="match status" value="1"/>
</dbReference>
<evidence type="ECO:0000256" key="1">
    <source>
        <dbReference type="ARBA" id="ARBA00022679"/>
    </source>
</evidence>
<dbReference type="CDD" id="cd07995">
    <property type="entry name" value="TPK"/>
    <property type="match status" value="1"/>
</dbReference>
<dbReference type="EC" id="2.7.6.2" evidence="5"/>
<dbReference type="PANTHER" id="PTHR41299:SF1">
    <property type="entry name" value="THIAMINE PYROPHOSPHOKINASE"/>
    <property type="match status" value="1"/>
</dbReference>
<keyword evidence="4" id="KW-0067">ATP-binding</keyword>
<keyword evidence="2" id="KW-0547">Nucleotide-binding</keyword>
<feature type="domain" description="Thiamin pyrophosphokinase thiamin-binding" evidence="6">
    <location>
        <begin position="147"/>
        <end position="210"/>
    </location>
</feature>
<dbReference type="PANTHER" id="PTHR41299">
    <property type="entry name" value="THIAMINE PYROPHOSPHOKINASE"/>
    <property type="match status" value="1"/>
</dbReference>
<gene>
    <name evidence="7" type="ORF">EV665_107111</name>
</gene>
<dbReference type="Pfam" id="PF04263">
    <property type="entry name" value="TPK_catalytic"/>
    <property type="match status" value="1"/>
</dbReference>
<reference evidence="7 8" key="1">
    <citation type="submission" date="2019-03" db="EMBL/GenBank/DDBJ databases">
        <title>Genomic Encyclopedia of Type Strains, Phase IV (KMG-IV): sequencing the most valuable type-strain genomes for metagenomic binning, comparative biology and taxonomic classification.</title>
        <authorList>
            <person name="Goeker M."/>
        </authorList>
    </citation>
    <scope>NUCLEOTIDE SEQUENCE [LARGE SCALE GENOMIC DNA]</scope>
    <source>
        <strain evidence="7 8">DSM 18401</strain>
    </source>
</reference>
<keyword evidence="8" id="KW-1185">Reference proteome</keyword>
<dbReference type="GO" id="GO:0016301">
    <property type="term" value="F:kinase activity"/>
    <property type="evidence" value="ECO:0007669"/>
    <property type="project" value="UniProtKB-KW"/>
</dbReference>
<dbReference type="GO" id="GO:0030975">
    <property type="term" value="F:thiamine binding"/>
    <property type="evidence" value="ECO:0007669"/>
    <property type="project" value="InterPro"/>
</dbReference>
<sequence length="221" mass="23226">MTMPVSTDPKFVVLLGGALIVTPRLRADMAGARVVAADGGMRHAESLGAVPELWVGDFDSTPPELVAAWPQVERQLYPAAKNETDGALAVSVAAERGARAILLAGALGGERSDHALMHLLHAVSLEEMGFAVKLTSGEEEAWPLLPGRRDIDLPKGSLFSILGLAPLSGLTIDNARYPLKDFSLPFGSSRTISNVAEGPIRLSLAAGRAILIARPYDLSGA</sequence>
<name>A0A4R2D1W0_SHIGR</name>
<accession>A0A4R2D1W0</accession>
<protein>
    <recommendedName>
        <fullName evidence="5">Thiamine diphosphokinase</fullName>
        <ecNumber evidence="5">2.7.6.2</ecNumber>
    </recommendedName>
</protein>
<keyword evidence="3 7" id="KW-0418">Kinase</keyword>
<dbReference type="GO" id="GO:0005524">
    <property type="term" value="F:ATP binding"/>
    <property type="evidence" value="ECO:0007669"/>
    <property type="project" value="UniProtKB-KW"/>
</dbReference>
<evidence type="ECO:0000313" key="7">
    <source>
        <dbReference type="EMBL" id="TCN45279.1"/>
    </source>
</evidence>
<keyword evidence="1" id="KW-0808">Transferase</keyword>
<comment type="caution">
    <text evidence="7">The sequence shown here is derived from an EMBL/GenBank/DDBJ whole genome shotgun (WGS) entry which is preliminary data.</text>
</comment>
<dbReference type="Gene3D" id="3.40.50.10240">
    <property type="entry name" value="Thiamin pyrophosphokinase, catalytic domain"/>
    <property type="match status" value="1"/>
</dbReference>
<dbReference type="GO" id="GO:0006772">
    <property type="term" value="P:thiamine metabolic process"/>
    <property type="evidence" value="ECO:0007669"/>
    <property type="project" value="UniProtKB-UniRule"/>
</dbReference>
<dbReference type="AlphaFoldDB" id="A0A4R2D1W0"/>
<evidence type="ECO:0000256" key="2">
    <source>
        <dbReference type="ARBA" id="ARBA00022741"/>
    </source>
</evidence>
<evidence type="ECO:0000256" key="3">
    <source>
        <dbReference type="ARBA" id="ARBA00022777"/>
    </source>
</evidence>
<dbReference type="NCBIfam" id="TIGR01378">
    <property type="entry name" value="thi_PPkinase"/>
    <property type="match status" value="1"/>
</dbReference>
<dbReference type="InterPro" id="IPR007371">
    <property type="entry name" value="TPK_catalytic"/>
</dbReference>
<dbReference type="InterPro" id="IPR006282">
    <property type="entry name" value="Thi_PPkinase"/>
</dbReference>
<evidence type="ECO:0000313" key="8">
    <source>
        <dbReference type="Proteomes" id="UP000295351"/>
    </source>
</evidence>
<organism evidence="7 8">
    <name type="scientific">Shinella granuli</name>
    <dbReference type="NCBI Taxonomy" id="323621"/>
    <lineage>
        <taxon>Bacteria</taxon>
        <taxon>Pseudomonadati</taxon>
        <taxon>Pseudomonadota</taxon>
        <taxon>Alphaproteobacteria</taxon>
        <taxon>Hyphomicrobiales</taxon>
        <taxon>Rhizobiaceae</taxon>
        <taxon>Shinella</taxon>
    </lineage>
</organism>
<evidence type="ECO:0000256" key="4">
    <source>
        <dbReference type="ARBA" id="ARBA00022840"/>
    </source>
</evidence>
<dbReference type="GO" id="GO:0009229">
    <property type="term" value="P:thiamine diphosphate biosynthetic process"/>
    <property type="evidence" value="ECO:0007669"/>
    <property type="project" value="InterPro"/>
</dbReference>
<evidence type="ECO:0000256" key="5">
    <source>
        <dbReference type="NCBIfam" id="TIGR01378"/>
    </source>
</evidence>
<dbReference type="EMBL" id="SLVX01000007">
    <property type="protein sequence ID" value="TCN45279.1"/>
    <property type="molecule type" value="Genomic_DNA"/>
</dbReference>
<dbReference type="GO" id="GO:0004788">
    <property type="term" value="F:thiamine diphosphokinase activity"/>
    <property type="evidence" value="ECO:0007669"/>
    <property type="project" value="UniProtKB-UniRule"/>
</dbReference>
<proteinExistence type="predicted"/>
<dbReference type="SUPFAM" id="SSF63999">
    <property type="entry name" value="Thiamin pyrophosphokinase, catalytic domain"/>
    <property type="match status" value="1"/>
</dbReference>
<dbReference type="InterPro" id="IPR053149">
    <property type="entry name" value="TPK"/>
</dbReference>
<evidence type="ECO:0000259" key="6">
    <source>
        <dbReference type="SMART" id="SM00983"/>
    </source>
</evidence>
<dbReference type="InterPro" id="IPR036759">
    <property type="entry name" value="TPK_catalytic_sf"/>
</dbReference>
<dbReference type="Pfam" id="PF04265">
    <property type="entry name" value="TPK_B1_binding"/>
    <property type="match status" value="1"/>
</dbReference>